<feature type="compositionally biased region" description="Basic and acidic residues" evidence="1">
    <location>
        <begin position="14"/>
        <end position="24"/>
    </location>
</feature>
<reference evidence="2" key="1">
    <citation type="journal article" date="2020" name="bioRxiv">
        <title>Chromosome-level reference genome of the European wasp spider Argiope bruennichi: a resource for studies on range expansion and evolutionary adaptation.</title>
        <authorList>
            <person name="Sheffer M.M."/>
            <person name="Hoppe A."/>
            <person name="Krehenwinkel H."/>
            <person name="Uhl G."/>
            <person name="Kuss A.W."/>
            <person name="Jensen L."/>
            <person name="Jensen C."/>
            <person name="Gillespie R.G."/>
            <person name="Hoff K.J."/>
            <person name="Prost S."/>
        </authorList>
    </citation>
    <scope>NUCLEOTIDE SEQUENCE</scope>
</reference>
<accession>A0A8T0FT64</accession>
<gene>
    <name evidence="2" type="ORF">HNY73_002284</name>
</gene>
<feature type="region of interest" description="Disordered" evidence="1">
    <location>
        <begin position="43"/>
        <end position="77"/>
    </location>
</feature>
<evidence type="ECO:0000256" key="1">
    <source>
        <dbReference type="SAM" id="MobiDB-lite"/>
    </source>
</evidence>
<evidence type="ECO:0000313" key="3">
    <source>
        <dbReference type="Proteomes" id="UP000807504"/>
    </source>
</evidence>
<sequence>MELRNGGGRRWRKKEQERRWRQKDVLPMTTEVGCKFVTMMSDDIASEEMSTTSVPGTERRDSRKEKPMPLRRQARGGMSAHTLVIIRL</sequence>
<dbReference type="Proteomes" id="UP000807504">
    <property type="component" value="Unassembled WGS sequence"/>
</dbReference>
<reference evidence="2" key="2">
    <citation type="submission" date="2020-06" db="EMBL/GenBank/DDBJ databases">
        <authorList>
            <person name="Sheffer M."/>
        </authorList>
    </citation>
    <scope>NUCLEOTIDE SEQUENCE</scope>
</reference>
<dbReference type="EMBL" id="JABXBU010000002">
    <property type="protein sequence ID" value="KAF8794291.1"/>
    <property type="molecule type" value="Genomic_DNA"/>
</dbReference>
<keyword evidence="3" id="KW-1185">Reference proteome</keyword>
<name>A0A8T0FT64_ARGBR</name>
<dbReference type="AlphaFoldDB" id="A0A8T0FT64"/>
<comment type="caution">
    <text evidence="2">The sequence shown here is derived from an EMBL/GenBank/DDBJ whole genome shotgun (WGS) entry which is preliminary data.</text>
</comment>
<proteinExistence type="predicted"/>
<feature type="region of interest" description="Disordered" evidence="1">
    <location>
        <begin position="1"/>
        <end position="24"/>
    </location>
</feature>
<protein>
    <submittedName>
        <fullName evidence="2">Uncharacterized protein</fullName>
    </submittedName>
</protein>
<organism evidence="2 3">
    <name type="scientific">Argiope bruennichi</name>
    <name type="common">Wasp spider</name>
    <name type="synonym">Aranea bruennichi</name>
    <dbReference type="NCBI Taxonomy" id="94029"/>
    <lineage>
        <taxon>Eukaryota</taxon>
        <taxon>Metazoa</taxon>
        <taxon>Ecdysozoa</taxon>
        <taxon>Arthropoda</taxon>
        <taxon>Chelicerata</taxon>
        <taxon>Arachnida</taxon>
        <taxon>Araneae</taxon>
        <taxon>Araneomorphae</taxon>
        <taxon>Entelegynae</taxon>
        <taxon>Araneoidea</taxon>
        <taxon>Araneidae</taxon>
        <taxon>Argiope</taxon>
    </lineage>
</organism>
<evidence type="ECO:0000313" key="2">
    <source>
        <dbReference type="EMBL" id="KAF8794291.1"/>
    </source>
</evidence>
<feature type="compositionally biased region" description="Basic and acidic residues" evidence="1">
    <location>
        <begin position="57"/>
        <end position="68"/>
    </location>
</feature>